<dbReference type="PANTHER" id="PTHR31087:SF59">
    <property type="entry name" value="PROTEIN LURP-ONE-RELATED 4"/>
    <property type="match status" value="1"/>
</dbReference>
<dbReference type="Gene3D" id="2.40.160.200">
    <property type="entry name" value="LURP1-related"/>
    <property type="match status" value="2"/>
</dbReference>
<dbReference type="OrthoDB" id="652749at2759"/>
<dbReference type="AlphaFoldDB" id="A0A8X7QVG3"/>
<dbReference type="InterPro" id="IPR007612">
    <property type="entry name" value="LOR"/>
</dbReference>
<dbReference type="InterPro" id="IPR038595">
    <property type="entry name" value="LOR_sf"/>
</dbReference>
<dbReference type="PANTHER" id="PTHR31087">
    <property type="match status" value="1"/>
</dbReference>
<evidence type="ECO:0000256" key="1">
    <source>
        <dbReference type="ARBA" id="ARBA00005437"/>
    </source>
</evidence>
<sequence>MARVFPQAGVSSPYMSTERETFTVWMKSLVYQTNGLTVYNSNGEITYRVENYDKSSNEVHIMDLHGNILFTIRKKKLWLFGSWYVYRECGTLSSTEEIIDVHGNILFTIRKRVFPQAGVSSPYMSTERETFTVWMKSLVYQTNGLTVYNSNGEITYRVENYDKSSNEVHIMDLHGNILFTIRKKKLWLFGSWYVYRECGTLSSTEEVKPFVKIKRSCIRDGDWEVRDETNEVFWILRFDPKFAFQIIDVHGNIIAKVKPKQSSNGVILGEDVLSLEVKPRIDHSLVVTLVTVYGLIKGIV</sequence>
<dbReference type="EMBL" id="JAAMPC010000012">
    <property type="protein sequence ID" value="KAG2277400.1"/>
    <property type="molecule type" value="Genomic_DNA"/>
</dbReference>
<keyword evidence="3" id="KW-1185">Reference proteome</keyword>
<comment type="caution">
    <text evidence="2">The sequence shown here is derived from an EMBL/GenBank/DDBJ whole genome shotgun (WGS) entry which is preliminary data.</text>
</comment>
<dbReference type="Proteomes" id="UP000886595">
    <property type="component" value="Unassembled WGS sequence"/>
</dbReference>
<evidence type="ECO:0000313" key="3">
    <source>
        <dbReference type="Proteomes" id="UP000886595"/>
    </source>
</evidence>
<accession>A0A8X7QVG3</accession>
<organism evidence="2 3">
    <name type="scientific">Brassica carinata</name>
    <name type="common">Ethiopian mustard</name>
    <name type="synonym">Abyssinian cabbage</name>
    <dbReference type="NCBI Taxonomy" id="52824"/>
    <lineage>
        <taxon>Eukaryota</taxon>
        <taxon>Viridiplantae</taxon>
        <taxon>Streptophyta</taxon>
        <taxon>Embryophyta</taxon>
        <taxon>Tracheophyta</taxon>
        <taxon>Spermatophyta</taxon>
        <taxon>Magnoliopsida</taxon>
        <taxon>eudicotyledons</taxon>
        <taxon>Gunneridae</taxon>
        <taxon>Pentapetalae</taxon>
        <taxon>rosids</taxon>
        <taxon>malvids</taxon>
        <taxon>Brassicales</taxon>
        <taxon>Brassicaceae</taxon>
        <taxon>Brassiceae</taxon>
        <taxon>Brassica</taxon>
    </lineage>
</organism>
<dbReference type="SUPFAM" id="SSF54518">
    <property type="entry name" value="Tubby C-terminal domain-like"/>
    <property type="match status" value="2"/>
</dbReference>
<reference evidence="2 3" key="1">
    <citation type="submission" date="2020-02" db="EMBL/GenBank/DDBJ databases">
        <authorList>
            <person name="Ma Q."/>
            <person name="Huang Y."/>
            <person name="Song X."/>
            <person name="Pei D."/>
        </authorList>
    </citation>
    <scope>NUCLEOTIDE SEQUENCE [LARGE SCALE GENOMIC DNA]</scope>
    <source>
        <strain evidence="2">Sxm20200214</strain>
        <tissue evidence="2">Leaf</tissue>
    </source>
</reference>
<protein>
    <recommendedName>
        <fullName evidence="4">Protein LURP-one-related 4</fullName>
    </recommendedName>
</protein>
<evidence type="ECO:0008006" key="4">
    <source>
        <dbReference type="Google" id="ProtNLM"/>
    </source>
</evidence>
<dbReference type="Pfam" id="PF04525">
    <property type="entry name" value="LOR"/>
    <property type="match status" value="2"/>
</dbReference>
<name>A0A8X7QVG3_BRACI</name>
<evidence type="ECO:0000313" key="2">
    <source>
        <dbReference type="EMBL" id="KAG2277400.1"/>
    </source>
</evidence>
<gene>
    <name evidence="2" type="ORF">Bca52824_059955</name>
</gene>
<proteinExistence type="inferred from homology"/>
<dbReference type="InterPro" id="IPR025659">
    <property type="entry name" value="Tubby-like_C"/>
</dbReference>
<comment type="similarity">
    <text evidence="1">Belongs to the LOR family.</text>
</comment>